<proteinExistence type="predicted"/>
<evidence type="ECO:0000313" key="3">
    <source>
        <dbReference type="Proteomes" id="UP000019763"/>
    </source>
</evidence>
<reference evidence="2" key="1">
    <citation type="submission" date="2013-12" db="EMBL/GenBank/DDBJ databases">
        <authorList>
            <person name="Omoto C.K."/>
            <person name="Sibley D."/>
            <person name="Venepally P."/>
            <person name="Hadjithomas M."/>
            <person name="Karamycheva S."/>
            <person name="Brunk B."/>
            <person name="Roos D."/>
            <person name="Caler E."/>
            <person name="Lorenzi H."/>
        </authorList>
    </citation>
    <scope>NUCLEOTIDE SEQUENCE</scope>
</reference>
<dbReference type="SUPFAM" id="SSF50978">
    <property type="entry name" value="WD40 repeat-like"/>
    <property type="match status" value="1"/>
</dbReference>
<feature type="compositionally biased region" description="Polar residues" evidence="1">
    <location>
        <begin position="113"/>
        <end position="124"/>
    </location>
</feature>
<evidence type="ECO:0000313" key="2">
    <source>
        <dbReference type="EMBL" id="EZG71895.1"/>
    </source>
</evidence>
<gene>
    <name evidence="2" type="ORF">GNI_052130</name>
</gene>
<feature type="region of interest" description="Disordered" evidence="1">
    <location>
        <begin position="112"/>
        <end position="135"/>
    </location>
</feature>
<feature type="compositionally biased region" description="Gly residues" evidence="1">
    <location>
        <begin position="39"/>
        <end position="68"/>
    </location>
</feature>
<dbReference type="Proteomes" id="UP000019763">
    <property type="component" value="Unassembled WGS sequence"/>
</dbReference>
<sequence length="524" mass="54798">MQHVHGACGGETAAGETPGGANPGRGSPEWAGPERCVTGFGGGTDFGEATGLGGGGEMGGAEAGGVEMGGVDMDERGGTDFGEATGLGGGGEMGGAEAGGVEMGGVDMDERGSTMTRVSGQQSVEAPKAGDLSDSSSVAIPDSVTVVALPFAARGPALGLCSNDRRLYVAALQSVHHLRVPLLVRGDHALGKQYEYEIPGKLVHGNRQWIVVGTSRDVYIQDKKGRWLPPVRVAPESSGDWTLNAVYVRNSLLFLGVGRFVVCLDLAAVNKALAGRRQAKEAVPLQAAWGSMHALHTEDVHALYLMHNGLLISGGDDGLVCITKLRCFDPLVPAVLYNSQEYDDDFESSEDLLKICVGIGDCIKQFWVDDKVLSVLTHTGRTACYSVGCLDAVSPSDTFACLLQPSFEALELGAAHVWCCPCGARANCVCDEPGAVEVVGLVKTLHHGVCAVVTHTHGGVCVVQLNKGKPTVLGLLTGIHDDHPRSVIYSKEDQSLVIGTESGKLYKEASKLKAGISNPYHASR</sequence>
<dbReference type="AlphaFoldDB" id="A0A023B993"/>
<organism evidence="2 3">
    <name type="scientific">Gregarina niphandrodes</name>
    <name type="common">Septate eugregarine</name>
    <dbReference type="NCBI Taxonomy" id="110365"/>
    <lineage>
        <taxon>Eukaryota</taxon>
        <taxon>Sar</taxon>
        <taxon>Alveolata</taxon>
        <taxon>Apicomplexa</taxon>
        <taxon>Conoidasida</taxon>
        <taxon>Gregarinasina</taxon>
        <taxon>Eugregarinorida</taxon>
        <taxon>Gregarinidae</taxon>
        <taxon>Gregarina</taxon>
    </lineage>
</organism>
<dbReference type="OrthoDB" id="2161379at2759"/>
<comment type="caution">
    <text evidence="2">The sequence shown here is derived from an EMBL/GenBank/DDBJ whole genome shotgun (WGS) entry which is preliminary data.</text>
</comment>
<evidence type="ECO:0000256" key="1">
    <source>
        <dbReference type="SAM" id="MobiDB-lite"/>
    </source>
</evidence>
<dbReference type="VEuPathDB" id="CryptoDB:GNI_052130"/>
<protein>
    <submittedName>
        <fullName evidence="2">Uncharacterized protein</fullName>
    </submittedName>
</protein>
<name>A0A023B993_GRENI</name>
<dbReference type="EMBL" id="AFNH02000398">
    <property type="protein sequence ID" value="EZG71895.1"/>
    <property type="molecule type" value="Genomic_DNA"/>
</dbReference>
<dbReference type="InterPro" id="IPR036322">
    <property type="entry name" value="WD40_repeat_dom_sf"/>
</dbReference>
<keyword evidence="3" id="KW-1185">Reference proteome</keyword>
<dbReference type="RefSeq" id="XP_011129805.1">
    <property type="nucleotide sequence ID" value="XM_011131503.1"/>
</dbReference>
<accession>A0A023B993</accession>
<dbReference type="GeneID" id="22911927"/>
<feature type="region of interest" description="Disordered" evidence="1">
    <location>
        <begin position="1"/>
        <end position="81"/>
    </location>
</feature>